<dbReference type="eggNOG" id="COG1346">
    <property type="taxonomic scope" value="Bacteria"/>
</dbReference>
<keyword evidence="7" id="KW-1185">Reference proteome</keyword>
<dbReference type="InterPro" id="IPR007300">
    <property type="entry name" value="CidB/LrgB"/>
</dbReference>
<comment type="caution">
    <text evidence="6">The sequence shown here is derived from an EMBL/GenBank/DDBJ whole genome shotgun (WGS) entry which is preliminary data.</text>
</comment>
<gene>
    <name evidence="6" type="ORF">JCM21714_4333</name>
</gene>
<feature type="transmembrane region" description="Helical" evidence="5">
    <location>
        <begin position="62"/>
        <end position="81"/>
    </location>
</feature>
<evidence type="ECO:0000256" key="2">
    <source>
        <dbReference type="ARBA" id="ARBA00022692"/>
    </source>
</evidence>
<evidence type="ECO:0000256" key="1">
    <source>
        <dbReference type="ARBA" id="ARBA00004141"/>
    </source>
</evidence>
<feature type="transmembrane region" description="Helical" evidence="5">
    <location>
        <begin position="6"/>
        <end position="25"/>
    </location>
</feature>
<evidence type="ECO:0000313" key="6">
    <source>
        <dbReference type="EMBL" id="GAE95123.1"/>
    </source>
</evidence>
<proteinExistence type="predicted"/>
<evidence type="ECO:0000256" key="4">
    <source>
        <dbReference type="ARBA" id="ARBA00023136"/>
    </source>
</evidence>
<comment type="subcellular location">
    <subcellularLocation>
        <location evidence="1">Membrane</location>
        <topology evidence="1">Multi-pass membrane protein</topology>
    </subcellularLocation>
</comment>
<dbReference type="Pfam" id="PF04172">
    <property type="entry name" value="LrgB"/>
    <property type="match status" value="1"/>
</dbReference>
<dbReference type="RefSeq" id="WP_235182973.1">
    <property type="nucleotide sequence ID" value="NZ_BAVS01000040.1"/>
</dbReference>
<dbReference type="Proteomes" id="UP000019102">
    <property type="component" value="Unassembled WGS sequence"/>
</dbReference>
<dbReference type="STRING" id="1298598.JCM21714_4333"/>
<dbReference type="AlphaFoldDB" id="W4VQG9"/>
<reference evidence="6 7" key="1">
    <citation type="journal article" date="2014" name="Genome Announc.">
        <title>Draft Genome Sequence of the Boron-Tolerant and Moderately Halotolerant Bacterium Gracilibacillus boraciitolerans JCM 21714T.</title>
        <authorList>
            <person name="Ahmed I."/>
            <person name="Oshima K."/>
            <person name="Suda W."/>
            <person name="Kitamura K."/>
            <person name="Iida T."/>
            <person name="Ohmori Y."/>
            <person name="Fujiwara T."/>
            <person name="Hattori M."/>
            <person name="Ohkuma M."/>
        </authorList>
    </citation>
    <scope>NUCLEOTIDE SEQUENCE [LARGE SCALE GENOMIC DNA]</scope>
    <source>
        <strain evidence="6 7">JCM 21714</strain>
    </source>
</reference>
<keyword evidence="2 5" id="KW-0812">Transmembrane</keyword>
<name>W4VQG9_9BACI</name>
<feature type="transmembrane region" description="Helical" evidence="5">
    <location>
        <begin position="32"/>
        <end position="50"/>
    </location>
</feature>
<dbReference type="GO" id="GO:0016020">
    <property type="term" value="C:membrane"/>
    <property type="evidence" value="ECO:0007669"/>
    <property type="project" value="UniProtKB-SubCell"/>
</dbReference>
<protein>
    <submittedName>
        <fullName evidence="6">CidA-associated membrane protein CidB</fullName>
    </submittedName>
</protein>
<keyword evidence="3 5" id="KW-1133">Transmembrane helix</keyword>
<evidence type="ECO:0000256" key="5">
    <source>
        <dbReference type="SAM" id="Phobius"/>
    </source>
</evidence>
<dbReference type="EMBL" id="BAVS01000040">
    <property type="protein sequence ID" value="GAE95123.1"/>
    <property type="molecule type" value="Genomic_DNA"/>
</dbReference>
<keyword evidence="4 5" id="KW-0472">Membrane</keyword>
<accession>W4VQG9</accession>
<organism evidence="6 7">
    <name type="scientific">Gracilibacillus boraciitolerans JCM 21714</name>
    <dbReference type="NCBI Taxonomy" id="1298598"/>
    <lineage>
        <taxon>Bacteria</taxon>
        <taxon>Bacillati</taxon>
        <taxon>Bacillota</taxon>
        <taxon>Bacilli</taxon>
        <taxon>Bacillales</taxon>
        <taxon>Bacillaceae</taxon>
        <taxon>Gracilibacillus</taxon>
    </lineage>
</organism>
<evidence type="ECO:0000256" key="3">
    <source>
        <dbReference type="ARBA" id="ARBA00022989"/>
    </source>
</evidence>
<sequence>MNDFILGLVFLIVTIFIFYLSKQLYRLFPNPFTLPIFITSSFLIVLLIIIDVPPYSTYMLGGQWIDLFLGPIVVALALPLYRQLELIKKYAHTIFWGIVCRIDCWDSNRSTGSKDAWI</sequence>
<evidence type="ECO:0000313" key="7">
    <source>
        <dbReference type="Proteomes" id="UP000019102"/>
    </source>
</evidence>